<dbReference type="OrthoDB" id="363309at2"/>
<evidence type="ECO:0000313" key="2">
    <source>
        <dbReference type="Proteomes" id="UP000190423"/>
    </source>
</evidence>
<accession>A0A1T4LDE5</accession>
<name>A0A1T4LDE5_TREPO</name>
<dbReference type="STRING" id="261392.SAMN02745149_01550"/>
<protein>
    <submittedName>
        <fullName evidence="1">Uncharacterized protein</fullName>
    </submittedName>
</protein>
<keyword evidence="2" id="KW-1185">Reference proteome</keyword>
<reference evidence="1 2" key="1">
    <citation type="submission" date="2017-02" db="EMBL/GenBank/DDBJ databases">
        <authorList>
            <person name="Peterson S.W."/>
        </authorList>
    </citation>
    <scope>NUCLEOTIDE SEQUENCE [LARGE SCALE GENOMIC DNA]</scope>
    <source>
        <strain evidence="1 2">ATCC BAA-908</strain>
    </source>
</reference>
<organism evidence="1 2">
    <name type="scientific">Treponema porcinum</name>
    <dbReference type="NCBI Taxonomy" id="261392"/>
    <lineage>
        <taxon>Bacteria</taxon>
        <taxon>Pseudomonadati</taxon>
        <taxon>Spirochaetota</taxon>
        <taxon>Spirochaetia</taxon>
        <taxon>Spirochaetales</taxon>
        <taxon>Treponemataceae</taxon>
        <taxon>Treponema</taxon>
    </lineage>
</organism>
<dbReference type="AlphaFoldDB" id="A0A1T4LDE5"/>
<dbReference type="EMBL" id="FUWG01000011">
    <property type="protein sequence ID" value="SJZ52683.1"/>
    <property type="molecule type" value="Genomic_DNA"/>
</dbReference>
<dbReference type="RefSeq" id="WP_159446185.1">
    <property type="nucleotide sequence ID" value="NZ_FUWG01000011.1"/>
</dbReference>
<dbReference type="GeneID" id="78317543"/>
<gene>
    <name evidence="1" type="ORF">SAMN02745149_01550</name>
</gene>
<proteinExistence type="predicted"/>
<sequence length="50" mass="5901">MTETFSDWTSYDAWLVKNYEQYAVYKLDEKDGKVVAEYRDKSTTAAPEKK</sequence>
<evidence type="ECO:0000313" key="1">
    <source>
        <dbReference type="EMBL" id="SJZ52683.1"/>
    </source>
</evidence>
<dbReference type="Proteomes" id="UP000190423">
    <property type="component" value="Unassembled WGS sequence"/>
</dbReference>